<comment type="subcellular location">
    <subcellularLocation>
        <location evidence="1">Cytoplasm</location>
    </subcellularLocation>
</comment>
<dbReference type="CDD" id="cd06503">
    <property type="entry name" value="ATP-synt_Fo_b"/>
    <property type="match status" value="1"/>
</dbReference>
<dbReference type="InterPro" id="IPR007793">
    <property type="entry name" value="DivIVA_fam"/>
</dbReference>
<evidence type="ECO:0000256" key="6">
    <source>
        <dbReference type="SAM" id="Coils"/>
    </source>
</evidence>
<dbReference type="PANTHER" id="PTHR35794:SF1">
    <property type="entry name" value="CELL CYCLE PROTEIN GPSB"/>
    <property type="match status" value="1"/>
</dbReference>
<keyword evidence="4 6" id="KW-0175">Coiled coil</keyword>
<evidence type="ECO:0000256" key="2">
    <source>
        <dbReference type="ARBA" id="ARBA00022490"/>
    </source>
</evidence>
<dbReference type="AlphaFoldDB" id="A0A0R1H4X7"/>
<dbReference type="Proteomes" id="UP000050909">
    <property type="component" value="Unassembled WGS sequence"/>
</dbReference>
<dbReference type="NCBIfam" id="TIGR03544">
    <property type="entry name" value="DivI1A_domain"/>
    <property type="match status" value="1"/>
</dbReference>
<dbReference type="PATRIC" id="fig|1423722.3.peg.317"/>
<accession>A0A0R1H4X7</accession>
<evidence type="ECO:0000313" key="7">
    <source>
        <dbReference type="EMBL" id="KRK38626.1"/>
    </source>
</evidence>
<evidence type="ECO:0000256" key="4">
    <source>
        <dbReference type="ARBA" id="ARBA00023054"/>
    </source>
</evidence>
<dbReference type="EMBL" id="AZCV01000001">
    <property type="protein sequence ID" value="KRK38626.1"/>
    <property type="molecule type" value="Genomic_DNA"/>
</dbReference>
<dbReference type="InterPro" id="IPR019933">
    <property type="entry name" value="DivIVA_domain"/>
</dbReference>
<dbReference type="PANTHER" id="PTHR35794">
    <property type="entry name" value="CELL DIVISION PROTEIN DIVIVA"/>
    <property type="match status" value="1"/>
</dbReference>
<proteinExistence type="predicted"/>
<dbReference type="GO" id="GO:0005737">
    <property type="term" value="C:cytoplasm"/>
    <property type="evidence" value="ECO:0007669"/>
    <property type="project" value="UniProtKB-SubCell"/>
</dbReference>
<keyword evidence="2" id="KW-0963">Cytoplasm</keyword>
<feature type="coiled-coil region" evidence="6">
    <location>
        <begin position="47"/>
        <end position="77"/>
    </location>
</feature>
<reference evidence="7 8" key="1">
    <citation type="journal article" date="2015" name="Genome Announc.">
        <title>Expanding the biotechnology potential of lactobacilli through comparative genomics of 213 strains and associated genera.</title>
        <authorList>
            <person name="Sun Z."/>
            <person name="Harris H.M."/>
            <person name="McCann A."/>
            <person name="Guo C."/>
            <person name="Argimon S."/>
            <person name="Zhang W."/>
            <person name="Yang X."/>
            <person name="Jeffery I.B."/>
            <person name="Cooney J.C."/>
            <person name="Kagawa T.F."/>
            <person name="Liu W."/>
            <person name="Song Y."/>
            <person name="Salvetti E."/>
            <person name="Wrobel A."/>
            <person name="Rasinkangas P."/>
            <person name="Parkhill J."/>
            <person name="Rea M.C."/>
            <person name="O'Sullivan O."/>
            <person name="Ritari J."/>
            <person name="Douillard F.P."/>
            <person name="Paul Ross R."/>
            <person name="Yang R."/>
            <person name="Briner A.E."/>
            <person name="Felis G.E."/>
            <person name="de Vos W.M."/>
            <person name="Barrangou R."/>
            <person name="Klaenhammer T.R."/>
            <person name="Caufield P.W."/>
            <person name="Cui Y."/>
            <person name="Zhang H."/>
            <person name="O'Toole P.W."/>
        </authorList>
    </citation>
    <scope>NUCLEOTIDE SEQUENCE [LARGE SCALE GENOMIC DNA]</scope>
    <source>
        <strain evidence="7 8">DSM 20534</strain>
    </source>
</reference>
<organism evidence="7 8">
    <name type="scientific">Amylolactobacillus amylotrophicus DSM 20534</name>
    <dbReference type="NCBI Taxonomy" id="1423722"/>
    <lineage>
        <taxon>Bacteria</taxon>
        <taxon>Bacillati</taxon>
        <taxon>Bacillota</taxon>
        <taxon>Bacilli</taxon>
        <taxon>Lactobacillales</taxon>
        <taxon>Lactobacillaceae</taxon>
        <taxon>Amylolactobacillus</taxon>
    </lineage>
</organism>
<name>A0A0R1H4X7_9LACO</name>
<keyword evidence="8" id="KW-1185">Reference proteome</keyword>
<evidence type="ECO:0000313" key="8">
    <source>
        <dbReference type="Proteomes" id="UP000050909"/>
    </source>
</evidence>
<dbReference type="Gene3D" id="6.10.250.660">
    <property type="match status" value="1"/>
</dbReference>
<keyword evidence="3" id="KW-0132">Cell division</keyword>
<evidence type="ECO:0008006" key="9">
    <source>
        <dbReference type="Google" id="ProtNLM"/>
    </source>
</evidence>
<evidence type="ECO:0000256" key="5">
    <source>
        <dbReference type="ARBA" id="ARBA00023306"/>
    </source>
</evidence>
<evidence type="ECO:0000256" key="3">
    <source>
        <dbReference type="ARBA" id="ARBA00022618"/>
    </source>
</evidence>
<protein>
    <recommendedName>
        <fullName evidence="9">Cell division initiation protein</fullName>
    </recommendedName>
</protein>
<dbReference type="GO" id="GO:0051301">
    <property type="term" value="P:cell division"/>
    <property type="evidence" value="ECO:0007669"/>
    <property type="project" value="UniProtKB-KW"/>
</dbReference>
<gene>
    <name evidence="7" type="ORF">FC62_GL000313</name>
</gene>
<evidence type="ECO:0000256" key="1">
    <source>
        <dbReference type="ARBA" id="ARBA00004496"/>
    </source>
</evidence>
<comment type="caution">
    <text evidence="7">The sequence shown here is derived from an EMBL/GenBank/DDBJ whole genome shotgun (WGS) entry which is preliminary data.</text>
</comment>
<sequence>MSSGYQRKGDFVTVTPIEIHDKEFKRKMHGYDQKDVDTFLDDVIVSYSDALDRIVELEDTQAKMQEQIDEYDSLKEKINESIIMAQKAADKIREDARAEADKMLDEANVTYKTEHELAEYTAQLAELKKSVTELQVYYERLKARVGKFRSKTQSLLREEANHLDDEGWQLWLDRYYDANDFYADNGDAVEPGQMLNNDSERIEPLDSSTTSDVEFNHEVVNQNEHPVQVDPTMLDDGLPNSAGPVIVFPDDYKNH</sequence>
<dbReference type="Pfam" id="PF05103">
    <property type="entry name" value="DivIVA"/>
    <property type="match status" value="1"/>
</dbReference>
<feature type="coiled-coil region" evidence="6">
    <location>
        <begin position="117"/>
        <end position="144"/>
    </location>
</feature>
<keyword evidence="5" id="KW-0131">Cell cycle</keyword>